<organism evidence="5 6">
    <name type="scientific">Solidesulfovibrio carbinoliphilus subsp. oakridgensis</name>
    <dbReference type="NCBI Taxonomy" id="694327"/>
    <lineage>
        <taxon>Bacteria</taxon>
        <taxon>Pseudomonadati</taxon>
        <taxon>Thermodesulfobacteriota</taxon>
        <taxon>Desulfovibrionia</taxon>
        <taxon>Desulfovibrionales</taxon>
        <taxon>Desulfovibrionaceae</taxon>
        <taxon>Solidesulfovibrio</taxon>
    </lineage>
</organism>
<sequence>MVRRMPASQLAWWFIEIAPSMLMADGVEKMGAHLRAVMEKARDLEEAVSFIDEFEELAGSRDTANRVDRSITNEFLKQVPLIKSQTTEVLLVCATNYIRQLDAALLRPGRFDCIIPVGTLDGVGRKTILEYYLAKMNTGAIDLDRIVSLTGKFTPADIEYLFQIVAQGAFEQECESKRNVPVTTDIIVQTIATFKPSLTEKMVTEFKEDIVTYSRV</sequence>
<keyword evidence="6" id="KW-1185">Reference proteome</keyword>
<dbReference type="Proteomes" id="UP000004662">
    <property type="component" value="Chromosome"/>
</dbReference>
<name>G7QBL5_9BACT</name>
<dbReference type="InterPro" id="IPR003960">
    <property type="entry name" value="ATPase_AAA_CS"/>
</dbReference>
<proteinExistence type="inferred from homology"/>
<dbReference type="HOGENOM" id="CLU_1275983_0_0_7"/>
<protein>
    <submittedName>
        <fullName evidence="5">AAA ATPase central domain protein</fullName>
    </submittedName>
</protein>
<dbReference type="EMBL" id="CM001368">
    <property type="protein sequence ID" value="EHJ48878.1"/>
    <property type="molecule type" value="Genomic_DNA"/>
</dbReference>
<evidence type="ECO:0000259" key="4">
    <source>
        <dbReference type="Pfam" id="PF00004"/>
    </source>
</evidence>
<evidence type="ECO:0000313" key="5">
    <source>
        <dbReference type="EMBL" id="EHJ48878.1"/>
    </source>
</evidence>
<comment type="similarity">
    <text evidence="3">Belongs to the AAA ATPase family.</text>
</comment>
<dbReference type="Gene3D" id="1.10.8.60">
    <property type="match status" value="1"/>
</dbReference>
<gene>
    <name evidence="5" type="ORF">DFW101_2876</name>
</gene>
<dbReference type="InterPro" id="IPR050168">
    <property type="entry name" value="AAA_ATPase_domain"/>
</dbReference>
<dbReference type="InterPro" id="IPR003959">
    <property type="entry name" value="ATPase_AAA_core"/>
</dbReference>
<evidence type="ECO:0000256" key="1">
    <source>
        <dbReference type="ARBA" id="ARBA00022741"/>
    </source>
</evidence>
<evidence type="ECO:0000256" key="2">
    <source>
        <dbReference type="ARBA" id="ARBA00022840"/>
    </source>
</evidence>
<evidence type="ECO:0000256" key="3">
    <source>
        <dbReference type="RuleBase" id="RU003651"/>
    </source>
</evidence>
<reference evidence="6" key="1">
    <citation type="journal article" date="2015" name="Genome Announc.">
        <title>High-Quality Draft Genome Sequence of Desulfovibrio carbinoliphilus FW-101-2B, an Organic Acid-Oxidizing Sulfate-Reducing Bacterium Isolated from Uranium(VI)-Contaminated Groundwater.</title>
        <authorList>
            <person name="Ramsay B.D."/>
            <person name="Hwang C."/>
            <person name="Woo H.L."/>
            <person name="Carroll S.L."/>
            <person name="Lucas S."/>
            <person name="Han J."/>
            <person name="Lapidus A.L."/>
            <person name="Cheng J.F."/>
            <person name="Goodwin L.A."/>
            <person name="Pitluck S."/>
            <person name="Peters L."/>
            <person name="Chertkov O."/>
            <person name="Held B."/>
            <person name="Detter J.C."/>
            <person name="Han C.S."/>
            <person name="Tapia R."/>
            <person name="Land M.L."/>
            <person name="Hauser L.J."/>
            <person name="Kyrpides N.C."/>
            <person name="Ivanova N.N."/>
            <person name="Mikhailova N."/>
            <person name="Pagani I."/>
            <person name="Woyke T."/>
            <person name="Arkin A.P."/>
            <person name="Dehal P."/>
            <person name="Chivian D."/>
            <person name="Criddle C.S."/>
            <person name="Wu W."/>
            <person name="Chakraborty R."/>
            <person name="Hazen T.C."/>
            <person name="Fields M.W."/>
        </authorList>
    </citation>
    <scope>NUCLEOTIDE SEQUENCE [LARGE SCALE GENOMIC DNA]</scope>
    <source>
        <strain evidence="6">FW-101-2B</strain>
    </source>
</reference>
<dbReference type="SUPFAM" id="SSF52540">
    <property type="entry name" value="P-loop containing nucleoside triphosphate hydrolases"/>
    <property type="match status" value="1"/>
</dbReference>
<feature type="domain" description="ATPase AAA-type core" evidence="4">
    <location>
        <begin position="7"/>
        <end position="118"/>
    </location>
</feature>
<dbReference type="GO" id="GO:0016887">
    <property type="term" value="F:ATP hydrolysis activity"/>
    <property type="evidence" value="ECO:0007669"/>
    <property type="project" value="InterPro"/>
</dbReference>
<dbReference type="PANTHER" id="PTHR23077">
    <property type="entry name" value="AAA-FAMILY ATPASE"/>
    <property type="match status" value="1"/>
</dbReference>
<dbReference type="STRING" id="694327.DFW101_2876"/>
<dbReference type="AlphaFoldDB" id="G7QBL5"/>
<dbReference type="Gene3D" id="3.40.50.300">
    <property type="entry name" value="P-loop containing nucleotide triphosphate hydrolases"/>
    <property type="match status" value="1"/>
</dbReference>
<dbReference type="PANTHER" id="PTHR23077:SF171">
    <property type="entry name" value="NUCLEAR VALOSIN-CONTAINING PROTEIN-LIKE"/>
    <property type="match status" value="1"/>
</dbReference>
<evidence type="ECO:0000313" key="6">
    <source>
        <dbReference type="Proteomes" id="UP000004662"/>
    </source>
</evidence>
<dbReference type="eggNOG" id="COG0464">
    <property type="taxonomic scope" value="Bacteria"/>
</dbReference>
<keyword evidence="1 3" id="KW-0547">Nucleotide-binding</keyword>
<dbReference type="PROSITE" id="PS00674">
    <property type="entry name" value="AAA"/>
    <property type="match status" value="1"/>
</dbReference>
<accession>G7QBL5</accession>
<dbReference type="Pfam" id="PF00004">
    <property type="entry name" value="AAA"/>
    <property type="match status" value="1"/>
</dbReference>
<keyword evidence="2 3" id="KW-0067">ATP-binding</keyword>
<dbReference type="GO" id="GO:0005524">
    <property type="term" value="F:ATP binding"/>
    <property type="evidence" value="ECO:0007669"/>
    <property type="project" value="UniProtKB-KW"/>
</dbReference>
<dbReference type="InterPro" id="IPR027417">
    <property type="entry name" value="P-loop_NTPase"/>
</dbReference>